<name>A0A078A2G5_STYLE</name>
<dbReference type="EMBL" id="CCKQ01005161">
    <property type="protein sequence ID" value="CDW76315.1"/>
    <property type="molecule type" value="Genomic_DNA"/>
</dbReference>
<proteinExistence type="predicted"/>
<evidence type="ECO:0000313" key="4">
    <source>
        <dbReference type="Proteomes" id="UP000039865"/>
    </source>
</evidence>
<feature type="coiled-coil region" evidence="1">
    <location>
        <begin position="238"/>
        <end position="265"/>
    </location>
</feature>
<feature type="compositionally biased region" description="Basic and acidic residues" evidence="2">
    <location>
        <begin position="266"/>
        <end position="281"/>
    </location>
</feature>
<evidence type="ECO:0000313" key="3">
    <source>
        <dbReference type="EMBL" id="CDW76315.1"/>
    </source>
</evidence>
<accession>A0A078A2G5</accession>
<keyword evidence="1" id="KW-0175">Coiled coil</keyword>
<evidence type="ECO:0000256" key="2">
    <source>
        <dbReference type="SAM" id="MobiDB-lite"/>
    </source>
</evidence>
<gene>
    <name evidence="3" type="primary">Contig2656.g2847</name>
    <name evidence="3" type="ORF">STYLEM_5315</name>
</gene>
<keyword evidence="4" id="KW-1185">Reference proteome</keyword>
<sequence length="547" mass="62510">MKSNITLFNANSTCLLKSPSGTTKNRICKKCYQDFKSPQQSANKLELTLNMSGSQIALSTSLLQQKDEGNQVPSAVCDECYSKALLSIERDRQQIDYQRRNIEMRLQSSFINAVDEDFLKQKKMGEEFVVGLNGHFYKKTSSDKNYDPQYNKVQEMGDCIKSFNIASNKDFQQKIQQQNLKNFNQTKRTTKPGYGGGTFGFRQNRVLSPSSIKTQINMSEGYQLSNFKSGVTSPARNSDQIYSQLSQIKNESKNAEQKLFQIINERRVRESKASQERKEQKQASNTDPLTYKRPRSDSQSFSPSARNFEKMPQTATSIYPPQATSIIDSIKPVQNQANQIFNYKPTFSNIQTQQSNNDIITHNQTQQTLSKNPSQASYASSKHGSHNQSTFKNIHIQNLTKHNQSNLSHSSKLKVASESRKTKNDFNKYYDKSYIEEEVGQDYIDLESDEELHGENINVDEDESNVDDEGEEIKLRINAKSNMNSKHNQYQSVKDHVQNKMKAILDQSLNNLLLQAKNNDTIYGSMITNDTFAKPTIRSKHQNYFES</sequence>
<dbReference type="AlphaFoldDB" id="A0A078A2G5"/>
<dbReference type="InParanoid" id="A0A078A2G5"/>
<reference evidence="3 4" key="1">
    <citation type="submission" date="2014-06" db="EMBL/GenBank/DDBJ databases">
        <authorList>
            <person name="Swart Estienne"/>
        </authorList>
    </citation>
    <scope>NUCLEOTIDE SEQUENCE [LARGE SCALE GENOMIC DNA]</scope>
    <source>
        <strain evidence="3 4">130c</strain>
    </source>
</reference>
<feature type="region of interest" description="Disordered" evidence="2">
    <location>
        <begin position="266"/>
        <end position="311"/>
    </location>
</feature>
<organism evidence="3 4">
    <name type="scientific">Stylonychia lemnae</name>
    <name type="common">Ciliate</name>
    <dbReference type="NCBI Taxonomy" id="5949"/>
    <lineage>
        <taxon>Eukaryota</taxon>
        <taxon>Sar</taxon>
        <taxon>Alveolata</taxon>
        <taxon>Ciliophora</taxon>
        <taxon>Intramacronucleata</taxon>
        <taxon>Spirotrichea</taxon>
        <taxon>Stichotrichia</taxon>
        <taxon>Sporadotrichida</taxon>
        <taxon>Oxytrichidae</taxon>
        <taxon>Stylonychinae</taxon>
        <taxon>Stylonychia</taxon>
    </lineage>
</organism>
<dbReference type="Proteomes" id="UP000039865">
    <property type="component" value="Unassembled WGS sequence"/>
</dbReference>
<evidence type="ECO:0000256" key="1">
    <source>
        <dbReference type="SAM" id="Coils"/>
    </source>
</evidence>
<protein>
    <submittedName>
        <fullName evidence="3">Uncharacterized protein</fullName>
    </submittedName>
</protein>